<evidence type="ECO:0000313" key="2">
    <source>
        <dbReference type="Proteomes" id="UP000019593"/>
    </source>
</evidence>
<dbReference type="PATRIC" id="fig|1294273.3.peg.3260"/>
<dbReference type="RefSeq" id="WP_025313194.1">
    <property type="nucleotide sequence ID" value="NZ_CP004372.1"/>
</dbReference>
<dbReference type="eggNOG" id="COG3660">
    <property type="taxonomic scope" value="Bacteria"/>
</dbReference>
<dbReference type="PANTHER" id="PTHR33986:SF15">
    <property type="entry name" value="MITOCHONDRIAL FISSION PROTEIN ELM1"/>
    <property type="match status" value="1"/>
</dbReference>
<organism evidence="1 2">
    <name type="scientific">Roseicyclus elongatus DSM 19469</name>
    <dbReference type="NCBI Taxonomy" id="1294273"/>
    <lineage>
        <taxon>Bacteria</taxon>
        <taxon>Pseudomonadati</taxon>
        <taxon>Pseudomonadota</taxon>
        <taxon>Alphaproteobacteria</taxon>
        <taxon>Rhodobacterales</taxon>
        <taxon>Roseobacteraceae</taxon>
        <taxon>Roseicyclus</taxon>
    </lineage>
</organism>
<keyword evidence="2" id="KW-1185">Reference proteome</keyword>
<accession>W8SSR3</accession>
<protein>
    <submittedName>
        <fullName evidence="1">Domain protein-containing protein</fullName>
    </submittedName>
</protein>
<dbReference type="SUPFAM" id="SSF53756">
    <property type="entry name" value="UDP-Glycosyltransferase/glycogen phosphorylase"/>
    <property type="match status" value="1"/>
</dbReference>
<dbReference type="STRING" id="1294273.roselon_03302"/>
<dbReference type="InterPro" id="IPR009367">
    <property type="entry name" value="Elm1-like"/>
</dbReference>
<dbReference type="EMBL" id="CP004372">
    <property type="protein sequence ID" value="AHM05560.1"/>
    <property type="molecule type" value="Genomic_DNA"/>
</dbReference>
<gene>
    <name evidence="1" type="ORF">roselon_03302</name>
</gene>
<dbReference type="HOGENOM" id="CLU_048241_0_0_5"/>
<dbReference type="OrthoDB" id="272235at2"/>
<name>W8SSR3_9RHOB</name>
<dbReference type="Proteomes" id="UP000019593">
    <property type="component" value="Chromosome"/>
</dbReference>
<dbReference type="PANTHER" id="PTHR33986">
    <property type="entry name" value="OS02G0535700 PROTEIN"/>
    <property type="match status" value="1"/>
</dbReference>
<dbReference type="Pfam" id="PF06258">
    <property type="entry name" value="Mito_fiss_Elm1"/>
    <property type="match status" value="1"/>
</dbReference>
<sequence>MSAAPRVWILGDGRIGHAVPMIGVAERAGWAYDLRQVAPRKPFELLAPFGPIDPAEGPARTGSPLAPPYPDICMASGRRTIPYLRHLKRVSPDTFTVLFRMPRTARHGADLIVVPEHDGFEARNSISIPVLPHRFSPERLAKARTAPPPTLAALPHPRIAVLIGGDSRHHKFTTADTARLTKGLRDLADSGAGLMVTLSRRTPAALAAALTHLGGAENVFVWDGSGDNPLTAMLALADSIVATADSTNMVGEAAATGRPIHLFHPTGGHAKMTRYYDILSKSAVIRPFPGEIGGAPYPPLDPTDQVAGEILMRFHACRPRKTA</sequence>
<dbReference type="KEGG" id="red:roselon_03302"/>
<dbReference type="AlphaFoldDB" id="W8SSR3"/>
<evidence type="ECO:0000313" key="1">
    <source>
        <dbReference type="EMBL" id="AHM05560.1"/>
    </source>
</evidence>
<reference evidence="1 2" key="1">
    <citation type="submission" date="2013-03" db="EMBL/GenBank/DDBJ databases">
        <authorList>
            <person name="Fiebig A."/>
            <person name="Goeker M."/>
            <person name="Klenk H.-P.P."/>
        </authorList>
    </citation>
    <scope>NUCLEOTIDE SEQUENCE [LARGE SCALE GENOMIC DNA]</scope>
    <source>
        <strain evidence="2">DSM 19469</strain>
    </source>
</reference>
<proteinExistence type="predicted"/>